<feature type="compositionally biased region" description="Basic and acidic residues" evidence="1">
    <location>
        <begin position="8"/>
        <end position="33"/>
    </location>
</feature>
<dbReference type="AlphaFoldDB" id="A0A8S0ULA4"/>
<evidence type="ECO:0000256" key="1">
    <source>
        <dbReference type="SAM" id="MobiDB-lite"/>
    </source>
</evidence>
<dbReference type="EMBL" id="CACTIH010008147">
    <property type="protein sequence ID" value="CAA3019293.1"/>
    <property type="molecule type" value="Genomic_DNA"/>
</dbReference>
<evidence type="ECO:0000313" key="3">
    <source>
        <dbReference type="Proteomes" id="UP000594638"/>
    </source>
</evidence>
<sequence>YTFFSIEQTKRTPSGREDADKRRNPEQAHETQLRKPPARTLAKNALDGCPSIEKEGRFQRRKAMGRYRL</sequence>
<keyword evidence="3" id="KW-1185">Reference proteome</keyword>
<feature type="non-terminal residue" evidence="2">
    <location>
        <position position="1"/>
    </location>
</feature>
<evidence type="ECO:0000313" key="2">
    <source>
        <dbReference type="EMBL" id="CAA3019293.1"/>
    </source>
</evidence>
<feature type="region of interest" description="Disordered" evidence="1">
    <location>
        <begin position="1"/>
        <end position="38"/>
    </location>
</feature>
<protein>
    <submittedName>
        <fullName evidence="2">Uncharacterized protein</fullName>
    </submittedName>
</protein>
<dbReference type="Proteomes" id="UP000594638">
    <property type="component" value="Unassembled WGS sequence"/>
</dbReference>
<proteinExistence type="predicted"/>
<accession>A0A8S0ULA4</accession>
<name>A0A8S0ULA4_OLEEU</name>
<dbReference type="Gramene" id="OE9A003098T1">
    <property type="protein sequence ID" value="OE9A003098C1"/>
    <property type="gene ID" value="OE9A003098"/>
</dbReference>
<dbReference type="OrthoDB" id="1699319at2759"/>
<organism evidence="2 3">
    <name type="scientific">Olea europaea subsp. europaea</name>
    <dbReference type="NCBI Taxonomy" id="158383"/>
    <lineage>
        <taxon>Eukaryota</taxon>
        <taxon>Viridiplantae</taxon>
        <taxon>Streptophyta</taxon>
        <taxon>Embryophyta</taxon>
        <taxon>Tracheophyta</taxon>
        <taxon>Spermatophyta</taxon>
        <taxon>Magnoliopsida</taxon>
        <taxon>eudicotyledons</taxon>
        <taxon>Gunneridae</taxon>
        <taxon>Pentapetalae</taxon>
        <taxon>asterids</taxon>
        <taxon>lamiids</taxon>
        <taxon>Lamiales</taxon>
        <taxon>Oleaceae</taxon>
        <taxon>Oleeae</taxon>
        <taxon>Olea</taxon>
    </lineage>
</organism>
<gene>
    <name evidence="2" type="ORF">OLEA9_A003098</name>
</gene>
<comment type="caution">
    <text evidence="2">The sequence shown here is derived from an EMBL/GenBank/DDBJ whole genome shotgun (WGS) entry which is preliminary data.</text>
</comment>
<reference evidence="2 3" key="1">
    <citation type="submission" date="2019-12" db="EMBL/GenBank/DDBJ databases">
        <authorList>
            <person name="Alioto T."/>
            <person name="Alioto T."/>
            <person name="Gomez Garrido J."/>
        </authorList>
    </citation>
    <scope>NUCLEOTIDE SEQUENCE [LARGE SCALE GENOMIC DNA]</scope>
</reference>